<evidence type="ECO:0000256" key="4">
    <source>
        <dbReference type="ARBA" id="ARBA00022692"/>
    </source>
</evidence>
<reference evidence="8 9" key="1">
    <citation type="submission" date="2016-10" db="EMBL/GenBank/DDBJ databases">
        <authorList>
            <person name="Varghese N."/>
            <person name="Submissions S."/>
        </authorList>
    </citation>
    <scope>NUCLEOTIDE SEQUENCE [LARGE SCALE GENOMIC DNA]</scope>
    <source>
        <strain evidence="8 9">CGMCC 1.3889</strain>
    </source>
</reference>
<feature type="transmembrane region" description="Helical" evidence="7">
    <location>
        <begin position="239"/>
        <end position="263"/>
    </location>
</feature>
<keyword evidence="2" id="KW-0813">Transport</keyword>
<accession>A0A1H9KND0</accession>
<name>A0A1H9KND0_9LACO</name>
<dbReference type="Pfam" id="PF13520">
    <property type="entry name" value="AA_permease_2"/>
    <property type="match status" value="1"/>
</dbReference>
<evidence type="ECO:0000256" key="1">
    <source>
        <dbReference type="ARBA" id="ARBA00004651"/>
    </source>
</evidence>
<keyword evidence="3" id="KW-1003">Cell membrane</keyword>
<dbReference type="InterPro" id="IPR002293">
    <property type="entry name" value="AA/rel_permease1"/>
</dbReference>
<evidence type="ECO:0000256" key="7">
    <source>
        <dbReference type="SAM" id="Phobius"/>
    </source>
</evidence>
<keyword evidence="5 7" id="KW-1133">Transmembrane helix</keyword>
<feature type="transmembrane region" description="Helical" evidence="7">
    <location>
        <begin position="123"/>
        <end position="147"/>
    </location>
</feature>
<proteinExistence type="predicted"/>
<feature type="transmembrane region" description="Helical" evidence="7">
    <location>
        <begin position="449"/>
        <end position="474"/>
    </location>
</feature>
<evidence type="ECO:0000313" key="8">
    <source>
        <dbReference type="EMBL" id="SER00598.1"/>
    </source>
</evidence>
<keyword evidence="6 7" id="KW-0472">Membrane</keyword>
<dbReference type="PANTHER" id="PTHR42770:SF15">
    <property type="entry name" value="GLUTAMATE_GAMMA-AMINOBUTYRATE ANTIPORTER-RELATED"/>
    <property type="match status" value="1"/>
</dbReference>
<comment type="subcellular location">
    <subcellularLocation>
        <location evidence="1">Cell membrane</location>
        <topology evidence="1">Multi-pass membrane protein</topology>
    </subcellularLocation>
</comment>
<feature type="transmembrane region" description="Helical" evidence="7">
    <location>
        <begin position="418"/>
        <end position="437"/>
    </location>
</feature>
<dbReference type="RefSeq" id="WP_057804978.1">
    <property type="nucleotide sequence ID" value="NZ_BJYP01000001.1"/>
</dbReference>
<evidence type="ECO:0000256" key="2">
    <source>
        <dbReference type="ARBA" id="ARBA00022448"/>
    </source>
</evidence>
<organism evidence="8 9">
    <name type="scientific">Pediococcus ethanolidurans</name>
    <dbReference type="NCBI Taxonomy" id="319653"/>
    <lineage>
        <taxon>Bacteria</taxon>
        <taxon>Bacillati</taxon>
        <taxon>Bacillota</taxon>
        <taxon>Bacilli</taxon>
        <taxon>Lactobacillales</taxon>
        <taxon>Lactobacillaceae</taxon>
        <taxon>Pediococcus</taxon>
    </lineage>
</organism>
<comment type="caution">
    <text evidence="8">The sequence shown here is derived from an EMBL/GenBank/DDBJ whole genome shotgun (WGS) entry which is preliminary data.</text>
</comment>
<dbReference type="Gene3D" id="1.20.1740.10">
    <property type="entry name" value="Amino acid/polyamine transporter I"/>
    <property type="match status" value="1"/>
</dbReference>
<dbReference type="Proteomes" id="UP000182818">
    <property type="component" value="Unassembled WGS sequence"/>
</dbReference>
<dbReference type="PIRSF" id="PIRSF006060">
    <property type="entry name" value="AA_transporter"/>
    <property type="match status" value="1"/>
</dbReference>
<keyword evidence="9" id="KW-1185">Reference proteome</keyword>
<evidence type="ECO:0000256" key="3">
    <source>
        <dbReference type="ARBA" id="ARBA00022475"/>
    </source>
</evidence>
<feature type="transmembrane region" description="Helical" evidence="7">
    <location>
        <begin position="12"/>
        <end position="30"/>
    </location>
</feature>
<dbReference type="InterPro" id="IPR050367">
    <property type="entry name" value="APC_superfamily"/>
</dbReference>
<sequence>MGDTNVSTKQFRWFTIALIAFNTVWGFNNVVNNYAQQGASVITSWIIILIIYFIPYTLMVGQLGSTFKKSGGGVSSWIDETSTRGLAYFAAWTYWVVHVPYLAQKPQNVLIAISWAFTGAGTYFSHFSTAIFSILCLIVFLFFMWVASKGITTLGVIATLAGLATFVMSILFIFLAIAAPHLPNVTAATPNLTSVKTYVPNFNFGYFTTLSMLVLAVGGSEKIAPYVNKTRNASREFPLGMIVLAVLVGICAIVGSIGMAIIFNSNAIPKDLMMNGAYSAFQRLGQYYHIGNTLMITYGLTNSIGQIAALIVSIDAPLRILLSGHNDQYVPKSLMKLNKHGVFINGYKMTGVLVGILIMVPALGIKNIQELYNWLLNLNSIVMPLRYLWVFVAFMLLSKHMTKFHSDYRFVKNKTIGWLLGFWCFIFTAFVCVLGMVPKISFSADPHSWFLQLGMNIVTPIVLIALGLIMPMIARRDKSVKKGD</sequence>
<evidence type="ECO:0000313" key="9">
    <source>
        <dbReference type="Proteomes" id="UP000182818"/>
    </source>
</evidence>
<feature type="transmembrane region" description="Helical" evidence="7">
    <location>
        <begin position="198"/>
        <end position="218"/>
    </location>
</feature>
<feature type="transmembrane region" description="Helical" evidence="7">
    <location>
        <begin position="371"/>
        <end position="397"/>
    </location>
</feature>
<dbReference type="EMBL" id="FOGK01000001">
    <property type="protein sequence ID" value="SER00598.1"/>
    <property type="molecule type" value="Genomic_DNA"/>
</dbReference>
<evidence type="ECO:0000256" key="6">
    <source>
        <dbReference type="ARBA" id="ARBA00023136"/>
    </source>
</evidence>
<keyword evidence="4 7" id="KW-0812">Transmembrane</keyword>
<dbReference type="GeneID" id="76042618"/>
<evidence type="ECO:0000256" key="5">
    <source>
        <dbReference type="ARBA" id="ARBA00022989"/>
    </source>
</evidence>
<feature type="transmembrane region" description="Helical" evidence="7">
    <location>
        <begin position="85"/>
        <end position="103"/>
    </location>
</feature>
<feature type="transmembrane region" description="Helical" evidence="7">
    <location>
        <begin position="342"/>
        <end position="365"/>
    </location>
</feature>
<feature type="transmembrane region" description="Helical" evidence="7">
    <location>
        <begin position="42"/>
        <end position="64"/>
    </location>
</feature>
<feature type="transmembrane region" description="Helical" evidence="7">
    <location>
        <begin position="154"/>
        <end position="178"/>
    </location>
</feature>
<protein>
    <submittedName>
        <fullName evidence="8">Amino acid transporter</fullName>
    </submittedName>
</protein>
<dbReference type="PANTHER" id="PTHR42770">
    <property type="entry name" value="AMINO ACID TRANSPORTER-RELATED"/>
    <property type="match status" value="1"/>
</dbReference>
<gene>
    <name evidence="8" type="ORF">SAMN04487973_10131</name>
</gene>